<dbReference type="InterPro" id="IPR052158">
    <property type="entry name" value="INH-QAR"/>
</dbReference>
<evidence type="ECO:0000259" key="1">
    <source>
        <dbReference type="Pfam" id="PF01965"/>
    </source>
</evidence>
<dbReference type="EMBL" id="JAWJEJ010000001">
    <property type="protein sequence ID" value="MDV3458157.1"/>
    <property type="molecule type" value="Genomic_DNA"/>
</dbReference>
<keyword evidence="3" id="KW-1185">Reference proteome</keyword>
<keyword evidence="2" id="KW-0456">Lyase</keyword>
<comment type="caution">
    <text evidence="2">The sequence shown here is derived from an EMBL/GenBank/DDBJ whole genome shotgun (WGS) entry which is preliminary data.</text>
</comment>
<dbReference type="InterPro" id="IPR029062">
    <property type="entry name" value="Class_I_gatase-like"/>
</dbReference>
<dbReference type="PANTHER" id="PTHR43130:SF2">
    <property type="entry name" value="DJ-1_PFPI DOMAIN-CONTAINING PROTEIN"/>
    <property type="match status" value="1"/>
</dbReference>
<dbReference type="GO" id="GO:0016829">
    <property type="term" value="F:lyase activity"/>
    <property type="evidence" value="ECO:0007669"/>
    <property type="project" value="UniProtKB-KW"/>
</dbReference>
<proteinExistence type="predicted"/>
<dbReference type="Proteomes" id="UP001273531">
    <property type="component" value="Unassembled WGS sequence"/>
</dbReference>
<dbReference type="Gene3D" id="3.40.50.880">
    <property type="match status" value="1"/>
</dbReference>
<organism evidence="2 3">
    <name type="scientific">Sphingomonas agrestis</name>
    <dbReference type="NCBI Taxonomy" id="3080540"/>
    <lineage>
        <taxon>Bacteria</taxon>
        <taxon>Pseudomonadati</taxon>
        <taxon>Pseudomonadota</taxon>
        <taxon>Alphaproteobacteria</taxon>
        <taxon>Sphingomonadales</taxon>
        <taxon>Sphingomonadaceae</taxon>
        <taxon>Sphingomonas</taxon>
    </lineage>
</organism>
<dbReference type="PANTHER" id="PTHR43130">
    <property type="entry name" value="ARAC-FAMILY TRANSCRIPTIONAL REGULATOR"/>
    <property type="match status" value="1"/>
</dbReference>
<dbReference type="Pfam" id="PF01965">
    <property type="entry name" value="DJ-1_PfpI"/>
    <property type="match status" value="1"/>
</dbReference>
<evidence type="ECO:0000313" key="3">
    <source>
        <dbReference type="Proteomes" id="UP001273531"/>
    </source>
</evidence>
<dbReference type="InterPro" id="IPR002818">
    <property type="entry name" value="DJ-1/PfpI"/>
</dbReference>
<accession>A0ABU3YAI0</accession>
<evidence type="ECO:0000313" key="2">
    <source>
        <dbReference type="EMBL" id="MDV3458157.1"/>
    </source>
</evidence>
<sequence length="242" mass="25763">MGSCAVLEETLSEVAPLHIAFLLYPNLTQLDLTGPAQVLSRLGDVKLDLVAKTRDPVLTDAQFALLPTAAFAQVPRTDILCVPGGFGTVAAMEDETTLAWLRQVAGTAQWVTSVCTGALLLAAAGLLTGYRAACHWASRDQLAWFGAEPVAERVVFDRNRVSGGGVTAGIDFALTLTAAIRGEEHAKFVQLSLEYDPAPPFDSGSPERADAETVARYRAMVEKLAPGRAEKVRAIAERATRG</sequence>
<reference evidence="2 3" key="1">
    <citation type="submission" date="2023-10" db="EMBL/GenBank/DDBJ databases">
        <title>Sphingomonas sp. HF-S4 16S ribosomal RNA gene Genome sequencing and assembly.</title>
        <authorList>
            <person name="Lee H."/>
        </authorList>
    </citation>
    <scope>NUCLEOTIDE SEQUENCE [LARGE SCALE GENOMIC DNA]</scope>
    <source>
        <strain evidence="2 3">HF-S4</strain>
    </source>
</reference>
<dbReference type="SUPFAM" id="SSF52317">
    <property type="entry name" value="Class I glutamine amidotransferase-like"/>
    <property type="match status" value="1"/>
</dbReference>
<dbReference type="EC" id="4.2.1.-" evidence="2"/>
<protein>
    <submittedName>
        <fullName evidence="2">DJ-1/PfpI family protein</fullName>
        <ecNumber evidence="2">4.2.1.-</ecNumber>
    </submittedName>
</protein>
<feature type="domain" description="DJ-1/PfpI" evidence="1">
    <location>
        <begin position="19"/>
        <end position="177"/>
    </location>
</feature>
<dbReference type="RefSeq" id="WP_317227267.1">
    <property type="nucleotide sequence ID" value="NZ_JAWJEJ010000001.1"/>
</dbReference>
<dbReference type="CDD" id="cd03139">
    <property type="entry name" value="GATase1_PfpI_2"/>
    <property type="match status" value="1"/>
</dbReference>
<gene>
    <name evidence="2" type="ORF">RZN05_14260</name>
</gene>
<name>A0ABU3YAI0_9SPHN</name>